<reference evidence="2" key="1">
    <citation type="journal article" date="2022" name="Mol. Ecol. Resour.">
        <title>The genomes of chicory, endive, great burdock and yacon provide insights into Asteraceae palaeo-polyploidization history and plant inulin production.</title>
        <authorList>
            <person name="Fan W."/>
            <person name="Wang S."/>
            <person name="Wang H."/>
            <person name="Wang A."/>
            <person name="Jiang F."/>
            <person name="Liu H."/>
            <person name="Zhao H."/>
            <person name="Xu D."/>
            <person name="Zhang Y."/>
        </authorList>
    </citation>
    <scope>NUCLEOTIDE SEQUENCE [LARGE SCALE GENOMIC DNA]</scope>
    <source>
        <strain evidence="2">cv. Yunnan</strain>
    </source>
</reference>
<organism evidence="1 2">
    <name type="scientific">Smallanthus sonchifolius</name>
    <dbReference type="NCBI Taxonomy" id="185202"/>
    <lineage>
        <taxon>Eukaryota</taxon>
        <taxon>Viridiplantae</taxon>
        <taxon>Streptophyta</taxon>
        <taxon>Embryophyta</taxon>
        <taxon>Tracheophyta</taxon>
        <taxon>Spermatophyta</taxon>
        <taxon>Magnoliopsida</taxon>
        <taxon>eudicotyledons</taxon>
        <taxon>Gunneridae</taxon>
        <taxon>Pentapetalae</taxon>
        <taxon>asterids</taxon>
        <taxon>campanulids</taxon>
        <taxon>Asterales</taxon>
        <taxon>Asteraceae</taxon>
        <taxon>Asteroideae</taxon>
        <taxon>Heliantheae alliance</taxon>
        <taxon>Millerieae</taxon>
        <taxon>Smallanthus</taxon>
    </lineage>
</organism>
<dbReference type="Proteomes" id="UP001056120">
    <property type="component" value="Linkage Group LG14"/>
</dbReference>
<dbReference type="EMBL" id="CM042031">
    <property type="protein sequence ID" value="KAI3785763.1"/>
    <property type="molecule type" value="Genomic_DNA"/>
</dbReference>
<evidence type="ECO:0000313" key="2">
    <source>
        <dbReference type="Proteomes" id="UP001056120"/>
    </source>
</evidence>
<proteinExistence type="predicted"/>
<evidence type="ECO:0000313" key="1">
    <source>
        <dbReference type="EMBL" id="KAI3785763.1"/>
    </source>
</evidence>
<protein>
    <submittedName>
        <fullName evidence="1">Uncharacterized protein</fullName>
    </submittedName>
</protein>
<comment type="caution">
    <text evidence="1">The sequence shown here is derived from an EMBL/GenBank/DDBJ whole genome shotgun (WGS) entry which is preliminary data.</text>
</comment>
<accession>A0ACB9GRQ4</accession>
<sequence length="162" mass="18677">MVTQFSPKPTDSNQHSPSSEILFPDRNCCFCIPYRWRKVPSSEEEEEEEEQAAGSLWSRGIAALKKIREWSEIVAGPRWKTFIRRFNRSKSLGRQASKFQYDPLSYALNFDQGPLQNGDPEAENEYMIRNFSSRYVLPPSTVPVTGKTSMDVRRDEFGPSFV</sequence>
<keyword evidence="2" id="KW-1185">Reference proteome</keyword>
<reference evidence="1 2" key="2">
    <citation type="journal article" date="2022" name="Mol. Ecol. Resour.">
        <title>The genomes of chicory, endive, great burdock and yacon provide insights into Asteraceae paleo-polyploidization history and plant inulin production.</title>
        <authorList>
            <person name="Fan W."/>
            <person name="Wang S."/>
            <person name="Wang H."/>
            <person name="Wang A."/>
            <person name="Jiang F."/>
            <person name="Liu H."/>
            <person name="Zhao H."/>
            <person name="Xu D."/>
            <person name="Zhang Y."/>
        </authorList>
    </citation>
    <scope>NUCLEOTIDE SEQUENCE [LARGE SCALE GENOMIC DNA]</scope>
    <source>
        <strain evidence="2">cv. Yunnan</strain>
        <tissue evidence="1">Leaves</tissue>
    </source>
</reference>
<name>A0ACB9GRQ4_9ASTR</name>
<gene>
    <name evidence="1" type="ORF">L1987_44888</name>
</gene>